<evidence type="ECO:0000313" key="2">
    <source>
        <dbReference type="EMBL" id="MXU91057.1"/>
    </source>
</evidence>
<organism evidence="2">
    <name type="scientific">Ixodes ricinus</name>
    <name type="common">Common tick</name>
    <name type="synonym">Acarus ricinus</name>
    <dbReference type="NCBI Taxonomy" id="34613"/>
    <lineage>
        <taxon>Eukaryota</taxon>
        <taxon>Metazoa</taxon>
        <taxon>Ecdysozoa</taxon>
        <taxon>Arthropoda</taxon>
        <taxon>Chelicerata</taxon>
        <taxon>Arachnida</taxon>
        <taxon>Acari</taxon>
        <taxon>Parasitiformes</taxon>
        <taxon>Ixodida</taxon>
        <taxon>Ixodoidea</taxon>
        <taxon>Ixodidae</taxon>
        <taxon>Ixodinae</taxon>
        <taxon>Ixodes</taxon>
    </lineage>
</organism>
<reference evidence="2" key="1">
    <citation type="submission" date="2019-12" db="EMBL/GenBank/DDBJ databases">
        <title>An insight into the sialome of adult female Ixodes ricinus ticks feeding for 6 days.</title>
        <authorList>
            <person name="Perner J."/>
            <person name="Ribeiro J.M.C."/>
        </authorList>
    </citation>
    <scope>NUCLEOTIDE SEQUENCE</scope>
    <source>
        <strain evidence="2">Semi-engorged</strain>
        <tissue evidence="2">Salivary glands</tissue>
    </source>
</reference>
<keyword evidence="1" id="KW-0472">Membrane</keyword>
<proteinExistence type="predicted"/>
<name>A0A6B0UMN2_IXORI</name>
<dbReference type="AlphaFoldDB" id="A0A6B0UMN2"/>
<keyword evidence="1" id="KW-0812">Transmembrane</keyword>
<dbReference type="EMBL" id="GIFC01008974">
    <property type="protein sequence ID" value="MXU91057.1"/>
    <property type="molecule type" value="Transcribed_RNA"/>
</dbReference>
<evidence type="ECO:0000256" key="1">
    <source>
        <dbReference type="SAM" id="Phobius"/>
    </source>
</evidence>
<protein>
    <submittedName>
        <fullName evidence="2">Uncharacterized protein</fullName>
    </submittedName>
</protein>
<sequence length="119" mass="12612">MPVRESSTVSTGGRWTGRVALLLGLRALGTTGGAGGGGGCGSFLRQARLWSAAQAVIICTARRGLCCSLMSRQGKRRFQMPKALSTGFLVLMWAFWYLPRGVLAGPGSARGVIRKKKQA</sequence>
<feature type="transmembrane region" description="Helical" evidence="1">
    <location>
        <begin position="80"/>
        <end position="98"/>
    </location>
</feature>
<keyword evidence="1" id="KW-1133">Transmembrane helix</keyword>
<accession>A0A6B0UMN2</accession>